<dbReference type="EMBL" id="JBBEST010000001">
    <property type="protein sequence ID" value="MFM1345557.1"/>
    <property type="molecule type" value="Genomic_DNA"/>
</dbReference>
<reference evidence="1 2" key="1">
    <citation type="journal article" date="2024" name="Infect. Genet. Evol.">
        <title>Characteristics and comparative genome analysis of Yersinia enterocolitica and related species associated with human infections in Switzerland 2019-2023.</title>
        <authorList>
            <person name="Stevens M.J.A."/>
            <person name="Horlbog J.A."/>
            <person name="Diethelm A."/>
            <person name="Stephan R."/>
            <person name="Nuesch-Inderbinen M."/>
        </authorList>
    </citation>
    <scope>NUCLEOTIDE SEQUENCE [LARGE SCALE GENOMIC DNA]</scope>
    <source>
        <strain evidence="1 2">N20-0302</strain>
    </source>
</reference>
<dbReference type="Proteomes" id="UP001629523">
    <property type="component" value="Unassembled WGS sequence"/>
</dbReference>
<keyword evidence="2" id="KW-1185">Reference proteome</keyword>
<dbReference type="Pfam" id="PF02917">
    <property type="entry name" value="Pertussis_S1"/>
    <property type="match status" value="1"/>
</dbReference>
<proteinExistence type="predicted"/>
<organism evidence="1 2">
    <name type="scientific">Yersinia proxima</name>
    <dbReference type="NCBI Taxonomy" id="2890316"/>
    <lineage>
        <taxon>Bacteria</taxon>
        <taxon>Pseudomonadati</taxon>
        <taxon>Pseudomonadota</taxon>
        <taxon>Gammaproteobacteria</taxon>
        <taxon>Enterobacterales</taxon>
        <taxon>Yersiniaceae</taxon>
        <taxon>Yersinia</taxon>
    </lineage>
</organism>
<dbReference type="SUPFAM" id="SSF56399">
    <property type="entry name" value="ADP-ribosylation"/>
    <property type="match status" value="1"/>
</dbReference>
<dbReference type="GeneID" id="93972284"/>
<name>A0ABW9EUE3_9GAMM</name>
<accession>A0ABW9EUE3</accession>
<comment type="caution">
    <text evidence="1">The sequence shown here is derived from an EMBL/GenBank/DDBJ whole genome shotgun (WGS) entry which is preliminary data.</text>
</comment>
<evidence type="ECO:0000313" key="2">
    <source>
        <dbReference type="Proteomes" id="UP001629523"/>
    </source>
</evidence>
<gene>
    <name evidence="1" type="primary">ytxA</name>
    <name evidence="1" type="ORF">WFP14_03215</name>
</gene>
<protein>
    <submittedName>
        <fullName evidence="1">AB5 enterotoxin ADP-ribosylating subunit YtxA</fullName>
    </submittedName>
</protein>
<dbReference type="RefSeq" id="WP_077174680.1">
    <property type="nucleotide sequence ID" value="NZ_CABHYG010000017.1"/>
</dbReference>
<dbReference type="PRINTS" id="PR01395">
    <property type="entry name" value="BORPETOXINA"/>
</dbReference>
<evidence type="ECO:0000313" key="1">
    <source>
        <dbReference type="EMBL" id="MFM1345557.1"/>
    </source>
</evidence>
<dbReference type="Gene3D" id="3.90.210.10">
    <property type="entry name" value="Heat-Labile Enterotoxin, subunit A"/>
    <property type="match status" value="1"/>
</dbReference>
<dbReference type="InterPro" id="IPR003898">
    <property type="entry name" value="Borpert_toxA"/>
</dbReference>
<sequence>MDRYQLMISLLIFCLVNFNSRAKPPDIVWRVDTRDHNEIFSTGFSSSGDNDLVLDHLSGRSCRSIDNQSADSAFISTTSDRGFAYSYLERVLKNIETTITSSAKAYIYQIRADTNMYSADYTLDFLLRLGASEVQQEIHRIFRYAPYLSEWMAHRSVLAEQIMSATSYLLEEGRVILNGYIPNPLYRQTRSSASMNPYHNVFIIPSTMNMMRVWMLRMGIRPMIRACFGSMDSISFKRSLDSIYSGHGKMFKLVAIL</sequence>